<keyword evidence="2" id="KW-1185">Reference proteome</keyword>
<dbReference type="Proteomes" id="UP001327560">
    <property type="component" value="Chromosome 8"/>
</dbReference>
<gene>
    <name evidence="1" type="ORF">Cni_G26121</name>
</gene>
<proteinExistence type="predicted"/>
<sequence length="200" mass="22327">MASQHVEKGNQVYVSGRLVSDVLEGEDEKLVQEHVQKSARNLLSELVKLSDSAIDPSIPKPVIQPPSQDKLSQEVTVKHSRASNIEMKRGDWLCPKNFILGCWSKDVKHILPLMNCGTSDAPSNNESACQSLIREIYMFLDRNVSFYTTRMFSFINVDRVTFAGFASERDIATLCSLSHSGVIQGLKDKGNAITLHLFPF</sequence>
<name>A0AAQ3KZ56_9LILI</name>
<evidence type="ECO:0000313" key="2">
    <source>
        <dbReference type="Proteomes" id="UP001327560"/>
    </source>
</evidence>
<dbReference type="EMBL" id="CP136897">
    <property type="protein sequence ID" value="WOL17330.1"/>
    <property type="molecule type" value="Genomic_DNA"/>
</dbReference>
<reference evidence="1 2" key="1">
    <citation type="submission" date="2023-10" db="EMBL/GenBank/DDBJ databases">
        <title>Chromosome-scale genome assembly provides insights into flower coloration mechanisms of Canna indica.</title>
        <authorList>
            <person name="Li C."/>
        </authorList>
    </citation>
    <scope>NUCLEOTIDE SEQUENCE [LARGE SCALE GENOMIC DNA]</scope>
    <source>
        <tissue evidence="1">Flower</tissue>
    </source>
</reference>
<organism evidence="1 2">
    <name type="scientific">Canna indica</name>
    <name type="common">Indian-shot</name>
    <dbReference type="NCBI Taxonomy" id="4628"/>
    <lineage>
        <taxon>Eukaryota</taxon>
        <taxon>Viridiplantae</taxon>
        <taxon>Streptophyta</taxon>
        <taxon>Embryophyta</taxon>
        <taxon>Tracheophyta</taxon>
        <taxon>Spermatophyta</taxon>
        <taxon>Magnoliopsida</taxon>
        <taxon>Liliopsida</taxon>
        <taxon>Zingiberales</taxon>
        <taxon>Cannaceae</taxon>
        <taxon>Canna</taxon>
    </lineage>
</organism>
<protein>
    <submittedName>
        <fullName evidence="1">Uncharacterized protein</fullName>
    </submittedName>
</protein>
<accession>A0AAQ3KZ56</accession>
<dbReference type="AlphaFoldDB" id="A0AAQ3KZ56"/>
<evidence type="ECO:0000313" key="1">
    <source>
        <dbReference type="EMBL" id="WOL17330.1"/>
    </source>
</evidence>